<dbReference type="NCBIfam" id="TIGR02348">
    <property type="entry name" value="GroEL"/>
    <property type="match status" value="1"/>
</dbReference>
<organism evidence="6">
    <name type="scientific">Selaginella moellendorffii</name>
    <name type="common">Spikemoss</name>
    <dbReference type="NCBI Taxonomy" id="88036"/>
    <lineage>
        <taxon>Eukaryota</taxon>
        <taxon>Viridiplantae</taxon>
        <taxon>Streptophyta</taxon>
        <taxon>Embryophyta</taxon>
        <taxon>Tracheophyta</taxon>
        <taxon>Lycopodiopsida</taxon>
        <taxon>Selaginellales</taxon>
        <taxon>Selaginellaceae</taxon>
        <taxon>Selaginella</taxon>
    </lineage>
</organism>
<dbReference type="eggNOG" id="KOG0356">
    <property type="taxonomic scope" value="Eukaryota"/>
</dbReference>
<accession>D8SXX3</accession>
<dbReference type="STRING" id="88036.D8SXX3"/>
<dbReference type="FunFam" id="3.50.7.10:FF:000001">
    <property type="entry name" value="60 kDa chaperonin"/>
    <property type="match status" value="1"/>
</dbReference>
<keyword evidence="2" id="KW-0143">Chaperone</keyword>
<dbReference type="NCBIfam" id="NF000592">
    <property type="entry name" value="PRK00013.1"/>
    <property type="match status" value="1"/>
</dbReference>
<dbReference type="AlphaFoldDB" id="D8SXX3"/>
<evidence type="ECO:0000256" key="3">
    <source>
        <dbReference type="RuleBase" id="RU000418"/>
    </source>
</evidence>
<dbReference type="GO" id="GO:0140662">
    <property type="term" value="F:ATP-dependent protein folding chaperone"/>
    <property type="evidence" value="ECO:0007669"/>
    <property type="project" value="InterPro"/>
</dbReference>
<dbReference type="PRINTS" id="PR00298">
    <property type="entry name" value="CHAPERONIN60"/>
</dbReference>
<evidence type="ECO:0000313" key="6">
    <source>
        <dbReference type="Proteomes" id="UP000001514"/>
    </source>
</evidence>
<dbReference type="Gene3D" id="3.30.260.10">
    <property type="entry name" value="TCP-1-like chaperonin intermediate domain"/>
    <property type="match status" value="1"/>
</dbReference>
<dbReference type="InterPro" id="IPR001844">
    <property type="entry name" value="Cpn60/GroEL"/>
</dbReference>
<dbReference type="SUPFAM" id="SSF52029">
    <property type="entry name" value="GroEL apical domain-like"/>
    <property type="match status" value="1"/>
</dbReference>
<protein>
    <submittedName>
        <fullName evidence="5">Uncharacterized protein</fullName>
    </submittedName>
</protein>
<evidence type="ECO:0000313" key="5">
    <source>
        <dbReference type="EMBL" id="EFJ10600.1"/>
    </source>
</evidence>
<dbReference type="GO" id="GO:0005739">
    <property type="term" value="C:mitochondrion"/>
    <property type="evidence" value="ECO:0000318"/>
    <property type="project" value="GO_Central"/>
</dbReference>
<keyword evidence="6" id="KW-1185">Reference proteome</keyword>
<dbReference type="Proteomes" id="UP000001514">
    <property type="component" value="Unassembled WGS sequence"/>
</dbReference>
<dbReference type="Gene3D" id="1.10.560.10">
    <property type="entry name" value="GroEL-like equatorial domain"/>
    <property type="match status" value="1"/>
</dbReference>
<dbReference type="InterPro" id="IPR027413">
    <property type="entry name" value="GROEL-like_equatorial_sf"/>
</dbReference>
<dbReference type="Gramene" id="EFJ10600">
    <property type="protein sequence ID" value="EFJ10600"/>
    <property type="gene ID" value="SELMODRAFT_159265"/>
</dbReference>
<dbReference type="Pfam" id="PF00118">
    <property type="entry name" value="Cpn60_TCP1"/>
    <property type="match status" value="1"/>
</dbReference>
<dbReference type="NCBIfam" id="NF009489">
    <property type="entry name" value="PRK12851.1"/>
    <property type="match status" value="1"/>
</dbReference>
<evidence type="ECO:0000256" key="1">
    <source>
        <dbReference type="ARBA" id="ARBA00006607"/>
    </source>
</evidence>
<evidence type="ECO:0000256" key="4">
    <source>
        <dbReference type="SAM" id="Coils"/>
    </source>
</evidence>
<dbReference type="SUPFAM" id="SSF48592">
    <property type="entry name" value="GroEL equatorial domain-like"/>
    <property type="match status" value="1"/>
</dbReference>
<dbReference type="KEGG" id="smo:SELMODRAFT_159265"/>
<sequence>MFGVEARALMLEGVNELADAVQVTMGPKGRNVVIELSYGTPKITKDGVTVARSMAFENRVKNVGAALVKQVANATNAVAGDGTTLATVLARSIFAEGTKSVAAGMNAMDLRRGMNMAVDTVVEYLKSKAKTISTPTEYAQVASISANGDAEVGDLVAKALEKVGKEGVITISEGKTLENELEVIDGLKLDRGYLLTNFITNTRTQKCELDDPLILVHEKKISEASKLKPLLQLVVKLQRPLFIVADDVVGEALTALVVNKVRAGLKVCVIKAPGFGSYRIDHLLDFVALTGSKLISESTSLKLEDVTVEMLGNAKKIIVTKDDTIILGAVGDKQVIQERRDEVTSQLKKATAKFDKEKLEQRLSRLSGGVAVIKVGGASDVEISEKKDRVVDALNSARAAAYEGIVPGGGVALLQASRELDKIKTTNFEEKVGVQIIQIAMKIPAYIIAANAGYEASMVVGKLLEKIENDSFGFDAAQGEYVDMFKAGIVDPVKVLRRAIQDAVSVSTLLTTTEAVVYPNYTSNSNSNLHYN</sequence>
<dbReference type="EMBL" id="GL377652">
    <property type="protein sequence ID" value="EFJ10600.1"/>
    <property type="molecule type" value="Genomic_DNA"/>
</dbReference>
<dbReference type="NCBIfam" id="NF009487">
    <property type="entry name" value="PRK12849.1"/>
    <property type="match status" value="1"/>
</dbReference>
<dbReference type="InterPro" id="IPR027409">
    <property type="entry name" value="GroEL-like_apical_dom_sf"/>
</dbReference>
<feature type="coiled-coil region" evidence="4">
    <location>
        <begin position="333"/>
        <end position="360"/>
    </location>
</feature>
<dbReference type="InterPro" id="IPR027410">
    <property type="entry name" value="TCP-1-like_intermed_sf"/>
</dbReference>
<dbReference type="GO" id="GO:0006457">
    <property type="term" value="P:protein folding"/>
    <property type="evidence" value="ECO:0000318"/>
    <property type="project" value="GO_Central"/>
</dbReference>
<proteinExistence type="inferred from homology"/>
<dbReference type="Gene3D" id="3.50.7.10">
    <property type="entry name" value="GroEL"/>
    <property type="match status" value="1"/>
</dbReference>
<dbReference type="GO" id="GO:0042026">
    <property type="term" value="P:protein refolding"/>
    <property type="evidence" value="ECO:0007669"/>
    <property type="project" value="InterPro"/>
</dbReference>
<dbReference type="CDD" id="cd03344">
    <property type="entry name" value="GroEL"/>
    <property type="match status" value="1"/>
</dbReference>
<dbReference type="InParanoid" id="D8SXX3"/>
<dbReference type="InterPro" id="IPR002423">
    <property type="entry name" value="Cpn60/GroEL/TCP-1"/>
</dbReference>
<evidence type="ECO:0000256" key="2">
    <source>
        <dbReference type="ARBA" id="ARBA00023186"/>
    </source>
</evidence>
<reference evidence="5 6" key="1">
    <citation type="journal article" date="2011" name="Science">
        <title>The Selaginella genome identifies genetic changes associated with the evolution of vascular plants.</title>
        <authorList>
            <person name="Banks J.A."/>
            <person name="Nishiyama T."/>
            <person name="Hasebe M."/>
            <person name="Bowman J.L."/>
            <person name="Gribskov M."/>
            <person name="dePamphilis C."/>
            <person name="Albert V.A."/>
            <person name="Aono N."/>
            <person name="Aoyama T."/>
            <person name="Ambrose B.A."/>
            <person name="Ashton N.W."/>
            <person name="Axtell M.J."/>
            <person name="Barker E."/>
            <person name="Barker M.S."/>
            <person name="Bennetzen J.L."/>
            <person name="Bonawitz N.D."/>
            <person name="Chapple C."/>
            <person name="Cheng C."/>
            <person name="Correa L.G."/>
            <person name="Dacre M."/>
            <person name="DeBarry J."/>
            <person name="Dreyer I."/>
            <person name="Elias M."/>
            <person name="Engstrom E.M."/>
            <person name="Estelle M."/>
            <person name="Feng L."/>
            <person name="Finet C."/>
            <person name="Floyd S.K."/>
            <person name="Frommer W.B."/>
            <person name="Fujita T."/>
            <person name="Gramzow L."/>
            <person name="Gutensohn M."/>
            <person name="Harholt J."/>
            <person name="Hattori M."/>
            <person name="Heyl A."/>
            <person name="Hirai T."/>
            <person name="Hiwatashi Y."/>
            <person name="Ishikawa M."/>
            <person name="Iwata M."/>
            <person name="Karol K.G."/>
            <person name="Koehler B."/>
            <person name="Kolukisaoglu U."/>
            <person name="Kubo M."/>
            <person name="Kurata T."/>
            <person name="Lalonde S."/>
            <person name="Li K."/>
            <person name="Li Y."/>
            <person name="Litt A."/>
            <person name="Lyons E."/>
            <person name="Manning G."/>
            <person name="Maruyama T."/>
            <person name="Michael T.P."/>
            <person name="Mikami K."/>
            <person name="Miyazaki S."/>
            <person name="Morinaga S."/>
            <person name="Murata T."/>
            <person name="Mueller-Roeber B."/>
            <person name="Nelson D.R."/>
            <person name="Obara M."/>
            <person name="Oguri Y."/>
            <person name="Olmstead R.G."/>
            <person name="Onodera N."/>
            <person name="Petersen B.L."/>
            <person name="Pils B."/>
            <person name="Prigge M."/>
            <person name="Rensing S.A."/>
            <person name="Riano-Pachon D.M."/>
            <person name="Roberts A.W."/>
            <person name="Sato Y."/>
            <person name="Scheller H.V."/>
            <person name="Schulz B."/>
            <person name="Schulz C."/>
            <person name="Shakirov E.V."/>
            <person name="Shibagaki N."/>
            <person name="Shinohara N."/>
            <person name="Shippen D.E."/>
            <person name="Soerensen I."/>
            <person name="Sotooka R."/>
            <person name="Sugimoto N."/>
            <person name="Sugita M."/>
            <person name="Sumikawa N."/>
            <person name="Tanurdzic M."/>
            <person name="Theissen G."/>
            <person name="Ulvskov P."/>
            <person name="Wakazuki S."/>
            <person name="Weng J.K."/>
            <person name="Willats W.W."/>
            <person name="Wipf D."/>
            <person name="Wolf P.G."/>
            <person name="Yang L."/>
            <person name="Zimmer A.D."/>
            <person name="Zhu Q."/>
            <person name="Mitros T."/>
            <person name="Hellsten U."/>
            <person name="Loque D."/>
            <person name="Otillar R."/>
            <person name="Salamov A."/>
            <person name="Schmutz J."/>
            <person name="Shapiro H."/>
            <person name="Lindquist E."/>
            <person name="Lucas S."/>
            <person name="Rokhsar D."/>
            <person name="Grigoriev I.V."/>
        </authorList>
    </citation>
    <scope>NUCLEOTIDE SEQUENCE [LARGE SCALE GENOMIC DNA]</scope>
</reference>
<gene>
    <name evidence="5" type="ORF">SELMODRAFT_159265</name>
</gene>
<dbReference type="NCBIfam" id="NF009488">
    <property type="entry name" value="PRK12850.1"/>
    <property type="match status" value="1"/>
</dbReference>
<dbReference type="GO" id="GO:0005524">
    <property type="term" value="F:ATP binding"/>
    <property type="evidence" value="ECO:0007669"/>
    <property type="project" value="InterPro"/>
</dbReference>
<keyword evidence="4" id="KW-0175">Coiled coil</keyword>
<dbReference type="HOGENOM" id="CLU_016503_3_0_1"/>
<comment type="similarity">
    <text evidence="1 3">Belongs to the chaperonin (HSP60) family.</text>
</comment>
<dbReference type="PANTHER" id="PTHR45633">
    <property type="entry name" value="60 KDA HEAT SHOCK PROTEIN, MITOCHONDRIAL"/>
    <property type="match status" value="1"/>
</dbReference>
<dbReference type="SUPFAM" id="SSF54849">
    <property type="entry name" value="GroEL-intermediate domain like"/>
    <property type="match status" value="1"/>
</dbReference>
<name>D8SXX3_SELML</name>